<protein>
    <submittedName>
        <fullName evidence="1">Uncharacterized protein</fullName>
    </submittedName>
</protein>
<comment type="caution">
    <text evidence="1">The sequence shown here is derived from an EMBL/GenBank/DDBJ whole genome shotgun (WGS) entry which is preliminary data.</text>
</comment>
<sequence>MTCEALLERQKGDTLHTLDRPIRSTLSFDFHRPEVVNFNFTRLRRFLMKSFGNFDLLAFIIENKGQIMITWKNNFEYRYIFLPLWQV</sequence>
<dbReference type="Proteomes" id="UP001056120">
    <property type="component" value="Linkage Group LG11"/>
</dbReference>
<reference evidence="2" key="1">
    <citation type="journal article" date="2022" name="Mol. Ecol. Resour.">
        <title>The genomes of chicory, endive, great burdock and yacon provide insights into Asteraceae palaeo-polyploidization history and plant inulin production.</title>
        <authorList>
            <person name="Fan W."/>
            <person name="Wang S."/>
            <person name="Wang H."/>
            <person name="Wang A."/>
            <person name="Jiang F."/>
            <person name="Liu H."/>
            <person name="Zhao H."/>
            <person name="Xu D."/>
            <person name="Zhang Y."/>
        </authorList>
    </citation>
    <scope>NUCLEOTIDE SEQUENCE [LARGE SCALE GENOMIC DNA]</scope>
    <source>
        <strain evidence="2">cv. Yunnan</strain>
    </source>
</reference>
<keyword evidence="2" id="KW-1185">Reference proteome</keyword>
<gene>
    <name evidence="1" type="ORF">L1987_34375</name>
</gene>
<organism evidence="1 2">
    <name type="scientific">Smallanthus sonchifolius</name>
    <dbReference type="NCBI Taxonomy" id="185202"/>
    <lineage>
        <taxon>Eukaryota</taxon>
        <taxon>Viridiplantae</taxon>
        <taxon>Streptophyta</taxon>
        <taxon>Embryophyta</taxon>
        <taxon>Tracheophyta</taxon>
        <taxon>Spermatophyta</taxon>
        <taxon>Magnoliopsida</taxon>
        <taxon>eudicotyledons</taxon>
        <taxon>Gunneridae</taxon>
        <taxon>Pentapetalae</taxon>
        <taxon>asterids</taxon>
        <taxon>campanulids</taxon>
        <taxon>Asterales</taxon>
        <taxon>Asteraceae</taxon>
        <taxon>Asteroideae</taxon>
        <taxon>Heliantheae alliance</taxon>
        <taxon>Millerieae</taxon>
        <taxon>Smallanthus</taxon>
    </lineage>
</organism>
<name>A0ACB9HVD6_9ASTR</name>
<evidence type="ECO:0000313" key="2">
    <source>
        <dbReference type="Proteomes" id="UP001056120"/>
    </source>
</evidence>
<evidence type="ECO:0000313" key="1">
    <source>
        <dbReference type="EMBL" id="KAI3799085.1"/>
    </source>
</evidence>
<dbReference type="EMBL" id="CM042028">
    <property type="protein sequence ID" value="KAI3799085.1"/>
    <property type="molecule type" value="Genomic_DNA"/>
</dbReference>
<reference evidence="1 2" key="2">
    <citation type="journal article" date="2022" name="Mol. Ecol. Resour.">
        <title>The genomes of chicory, endive, great burdock and yacon provide insights into Asteraceae paleo-polyploidization history and plant inulin production.</title>
        <authorList>
            <person name="Fan W."/>
            <person name="Wang S."/>
            <person name="Wang H."/>
            <person name="Wang A."/>
            <person name="Jiang F."/>
            <person name="Liu H."/>
            <person name="Zhao H."/>
            <person name="Xu D."/>
            <person name="Zhang Y."/>
        </authorList>
    </citation>
    <scope>NUCLEOTIDE SEQUENCE [LARGE SCALE GENOMIC DNA]</scope>
    <source>
        <strain evidence="2">cv. Yunnan</strain>
        <tissue evidence="1">Leaves</tissue>
    </source>
</reference>
<accession>A0ACB9HVD6</accession>
<proteinExistence type="predicted"/>